<dbReference type="RefSeq" id="WP_146820745.1">
    <property type="nucleotide sequence ID" value="NZ_CP029077.1"/>
</dbReference>
<proteinExistence type="predicted"/>
<dbReference type="SUPFAM" id="SSF51735">
    <property type="entry name" value="NAD(P)-binding Rossmann-fold domains"/>
    <property type="match status" value="1"/>
</dbReference>
<accession>A0A5B8XEZ7</accession>
<dbReference type="Proteomes" id="UP000321934">
    <property type="component" value="Chromosome"/>
</dbReference>
<gene>
    <name evidence="1" type="ORF">Deia_00683</name>
</gene>
<evidence type="ECO:0000313" key="1">
    <source>
        <dbReference type="EMBL" id="QED23475.1"/>
    </source>
</evidence>
<name>A0A5B8XEZ7_9RICK</name>
<organism evidence="1 2">
    <name type="scientific">Candidatus Deianiraea vastatrix</name>
    <dbReference type="NCBI Taxonomy" id="2163644"/>
    <lineage>
        <taxon>Bacteria</taxon>
        <taxon>Pseudomonadati</taxon>
        <taxon>Pseudomonadota</taxon>
        <taxon>Alphaproteobacteria</taxon>
        <taxon>Rickettsiales</taxon>
        <taxon>Candidatus Deianiraeaceae</taxon>
        <taxon>Candidatus Deianiraea</taxon>
    </lineage>
</organism>
<evidence type="ECO:0000313" key="2">
    <source>
        <dbReference type="Proteomes" id="UP000321934"/>
    </source>
</evidence>
<dbReference type="EMBL" id="CP029077">
    <property type="protein sequence ID" value="QED23475.1"/>
    <property type="molecule type" value="Genomic_DNA"/>
</dbReference>
<dbReference type="OrthoDB" id="9786703at2"/>
<dbReference type="Gene3D" id="3.40.50.720">
    <property type="entry name" value="NAD(P)-binding Rossmann-like Domain"/>
    <property type="match status" value="1"/>
</dbReference>
<reference evidence="1 2" key="1">
    <citation type="journal article" date="2019" name="ISME J.">
        <title>Deianiraea, an extracellular bacterium associated with the ciliate Paramecium, suggests an alternative scenario for the evolution of Rickettsiales.</title>
        <authorList>
            <person name="Castelli M."/>
            <person name="Sabaneyeva E."/>
            <person name="Lanzoni O."/>
            <person name="Lebedeva N."/>
            <person name="Floriano A.M."/>
            <person name="Gaiarsa S."/>
            <person name="Benken K."/>
            <person name="Modeo L."/>
            <person name="Bandi C."/>
            <person name="Potekhin A."/>
            <person name="Sassera D."/>
            <person name="Petroni G."/>
        </authorList>
    </citation>
    <scope>NUCLEOTIDE SEQUENCE [LARGE SCALE GENOMIC DNA]</scope>
    <source>
        <strain evidence="1">CyL4-1</strain>
    </source>
</reference>
<keyword evidence="2" id="KW-1185">Reference proteome</keyword>
<sequence>MKKVHNTSEKHISIIGAGRLGFAMAKEYIDQGYNVNILTKMKNPVEIYKKRIENEGGMSILSQEDYGKIKFINDIDALIPSAQNIIDVSSSENTKIITKKIMDAYDINKISHKINYLSVTPDNGNEVKNIFDAWRNKTGKFTQKENQRKFNILITGNINTLKDNLFNEETIKKMNDKETMVIAITDFHRNDKEVFMKTIIDFLVRSNIVTKDEIIKAYEKLNEKVTNFDKSKEMPLMSQEISLDNGKKIIIASHRGMSSSELHQANKVITAFTVDMFDKDGKQIFAQSWHAENVGHFVDGIKRVASSLFFTPSPRL</sequence>
<dbReference type="AlphaFoldDB" id="A0A5B8XEZ7"/>
<protein>
    <submittedName>
        <fullName evidence="1">Uncharacterized protein</fullName>
    </submittedName>
</protein>
<dbReference type="InterPro" id="IPR036291">
    <property type="entry name" value="NAD(P)-bd_dom_sf"/>
</dbReference>